<protein>
    <submittedName>
        <fullName evidence="2">Uncharacterized protein</fullName>
    </submittedName>
</protein>
<sequence>MPDQQPVPYPAQMPVAPHAYAPPQTRGVSTGYRLWAGILLWLAVIIAVLVVVAFVASIVLLAQADKDVANAAYGYLAIFLWFGIAAAVPVLFAVAIPGALMTRRVRRERQAGIL</sequence>
<dbReference type="RefSeq" id="WP_378287611.1">
    <property type="nucleotide sequence ID" value="NZ_JBHSON010000073.1"/>
</dbReference>
<evidence type="ECO:0000313" key="2">
    <source>
        <dbReference type="EMBL" id="MFC5751670.1"/>
    </source>
</evidence>
<comment type="caution">
    <text evidence="2">The sequence shown here is derived from an EMBL/GenBank/DDBJ whole genome shotgun (WGS) entry which is preliminary data.</text>
</comment>
<evidence type="ECO:0000313" key="3">
    <source>
        <dbReference type="Proteomes" id="UP001596074"/>
    </source>
</evidence>
<keyword evidence="1" id="KW-1133">Transmembrane helix</keyword>
<dbReference type="Proteomes" id="UP001596074">
    <property type="component" value="Unassembled WGS sequence"/>
</dbReference>
<feature type="transmembrane region" description="Helical" evidence="1">
    <location>
        <begin position="34"/>
        <end position="61"/>
    </location>
</feature>
<keyword evidence="1" id="KW-0472">Membrane</keyword>
<keyword evidence="3" id="KW-1185">Reference proteome</keyword>
<accession>A0ABW1ACY4</accession>
<proteinExistence type="predicted"/>
<keyword evidence="1" id="KW-0812">Transmembrane</keyword>
<organism evidence="2 3">
    <name type="scientific">Actinomadura rugatobispora</name>
    <dbReference type="NCBI Taxonomy" id="1994"/>
    <lineage>
        <taxon>Bacteria</taxon>
        <taxon>Bacillati</taxon>
        <taxon>Actinomycetota</taxon>
        <taxon>Actinomycetes</taxon>
        <taxon>Streptosporangiales</taxon>
        <taxon>Thermomonosporaceae</taxon>
        <taxon>Actinomadura</taxon>
    </lineage>
</organism>
<gene>
    <name evidence="2" type="ORF">ACFPZN_39155</name>
</gene>
<reference evidence="3" key="1">
    <citation type="journal article" date="2019" name="Int. J. Syst. Evol. Microbiol.">
        <title>The Global Catalogue of Microorganisms (GCM) 10K type strain sequencing project: providing services to taxonomists for standard genome sequencing and annotation.</title>
        <authorList>
            <consortium name="The Broad Institute Genomics Platform"/>
            <consortium name="The Broad Institute Genome Sequencing Center for Infectious Disease"/>
            <person name="Wu L."/>
            <person name="Ma J."/>
        </authorList>
    </citation>
    <scope>NUCLEOTIDE SEQUENCE [LARGE SCALE GENOMIC DNA]</scope>
    <source>
        <strain evidence="3">KCTC 42087</strain>
    </source>
</reference>
<feature type="transmembrane region" description="Helical" evidence="1">
    <location>
        <begin position="73"/>
        <end position="100"/>
    </location>
</feature>
<dbReference type="EMBL" id="JBHSON010000073">
    <property type="protein sequence ID" value="MFC5751670.1"/>
    <property type="molecule type" value="Genomic_DNA"/>
</dbReference>
<name>A0ABW1ACY4_9ACTN</name>
<evidence type="ECO:0000256" key="1">
    <source>
        <dbReference type="SAM" id="Phobius"/>
    </source>
</evidence>